<feature type="non-terminal residue" evidence="1">
    <location>
        <position position="1"/>
    </location>
</feature>
<accession>A0A0F9LN71</accession>
<gene>
    <name evidence="1" type="ORF">LCGC14_1256580</name>
</gene>
<comment type="caution">
    <text evidence="1">The sequence shown here is derived from an EMBL/GenBank/DDBJ whole genome shotgun (WGS) entry which is preliminary data.</text>
</comment>
<evidence type="ECO:0000313" key="1">
    <source>
        <dbReference type="EMBL" id="KKM88656.1"/>
    </source>
</evidence>
<name>A0A0F9LN71_9ZZZZ</name>
<protein>
    <submittedName>
        <fullName evidence="1">Uncharacterized protein</fullName>
    </submittedName>
</protein>
<reference evidence="1" key="1">
    <citation type="journal article" date="2015" name="Nature">
        <title>Complex archaea that bridge the gap between prokaryotes and eukaryotes.</title>
        <authorList>
            <person name="Spang A."/>
            <person name="Saw J.H."/>
            <person name="Jorgensen S.L."/>
            <person name="Zaremba-Niedzwiedzka K."/>
            <person name="Martijn J."/>
            <person name="Lind A.E."/>
            <person name="van Eijk R."/>
            <person name="Schleper C."/>
            <person name="Guy L."/>
            <person name="Ettema T.J."/>
        </authorList>
    </citation>
    <scope>NUCLEOTIDE SEQUENCE</scope>
</reference>
<dbReference type="AlphaFoldDB" id="A0A0F9LN71"/>
<organism evidence="1">
    <name type="scientific">marine sediment metagenome</name>
    <dbReference type="NCBI Taxonomy" id="412755"/>
    <lineage>
        <taxon>unclassified sequences</taxon>
        <taxon>metagenomes</taxon>
        <taxon>ecological metagenomes</taxon>
    </lineage>
</organism>
<proteinExistence type="predicted"/>
<sequence length="342" mass="37867">LYSTDLVWTEDEIQMMIDYYTQVGELTAFGYRAMVFAPTPIAISCDCDTILTLIDNLSNTVDANYDYLLNLILQVEIDYKAADVDIYAYIDNLTLGGTATWSANHTAEIDVGGVRVGDQYLEDDPLEEALKELTTQPPVVENFTFDSWVDLVEIGDVLVVTSFSWNVLGTPTNLKISDDAGVLTDQPVSGTSYVPGAPLNYPFATGKTITWTITGDRMDPVTIQVTSVYRSYFDKETTANDDPVTITEAKILAAPVNNLQRTSVSVSMAVSTTNTEQGFIAVAKTQSQPDYDKWRVNDNNNSDIVTGEFIRVPVDVLVSGVTYSVYRWGYRSPLIDTLKLER</sequence>
<dbReference type="EMBL" id="LAZR01006929">
    <property type="protein sequence ID" value="KKM88656.1"/>
    <property type="molecule type" value="Genomic_DNA"/>
</dbReference>